<sequence length="93" mass="10867">MGKVILKGIIEIPYDQLESVRACLPQHIQLTREERGCVVFDVVARPNNPCCYDVYEEFISRAAFDEHQQRVKASRWGKVTKQVIRDYQIIEMP</sequence>
<dbReference type="EMBL" id="JAUEOZ010000002">
    <property type="protein sequence ID" value="MDN2483389.1"/>
    <property type="molecule type" value="Genomic_DNA"/>
</dbReference>
<dbReference type="Gene3D" id="3.30.70.100">
    <property type="match status" value="1"/>
</dbReference>
<keyword evidence="2" id="KW-0560">Oxidoreductase</keyword>
<dbReference type="GO" id="GO:0004497">
    <property type="term" value="F:monooxygenase activity"/>
    <property type="evidence" value="ECO:0007669"/>
    <property type="project" value="UniProtKB-KW"/>
</dbReference>
<accession>A0ABT7Y5R0</accession>
<keyword evidence="2" id="KW-0503">Monooxygenase</keyword>
<dbReference type="RefSeq" id="WP_289963451.1">
    <property type="nucleotide sequence ID" value="NZ_JAUEOZ010000002.1"/>
</dbReference>
<organism evidence="2 3">
    <name type="scientific">Vibrio agarivorans</name>
    <dbReference type="NCBI Taxonomy" id="153622"/>
    <lineage>
        <taxon>Bacteria</taxon>
        <taxon>Pseudomonadati</taxon>
        <taxon>Pseudomonadota</taxon>
        <taxon>Gammaproteobacteria</taxon>
        <taxon>Vibrionales</taxon>
        <taxon>Vibrionaceae</taxon>
        <taxon>Vibrio</taxon>
    </lineage>
</organism>
<evidence type="ECO:0000313" key="3">
    <source>
        <dbReference type="Proteomes" id="UP001169719"/>
    </source>
</evidence>
<keyword evidence="3" id="KW-1185">Reference proteome</keyword>
<dbReference type="Pfam" id="PF03992">
    <property type="entry name" value="ABM"/>
    <property type="match status" value="1"/>
</dbReference>
<gene>
    <name evidence="2" type="ORF">QWJ08_18760</name>
</gene>
<feature type="domain" description="ABM" evidence="1">
    <location>
        <begin position="10"/>
        <end position="71"/>
    </location>
</feature>
<dbReference type="SUPFAM" id="SSF54909">
    <property type="entry name" value="Dimeric alpha+beta barrel"/>
    <property type="match status" value="1"/>
</dbReference>
<dbReference type="Proteomes" id="UP001169719">
    <property type="component" value="Unassembled WGS sequence"/>
</dbReference>
<evidence type="ECO:0000313" key="2">
    <source>
        <dbReference type="EMBL" id="MDN2483389.1"/>
    </source>
</evidence>
<dbReference type="InterPro" id="IPR011008">
    <property type="entry name" value="Dimeric_a/b-barrel"/>
</dbReference>
<evidence type="ECO:0000259" key="1">
    <source>
        <dbReference type="Pfam" id="PF03992"/>
    </source>
</evidence>
<dbReference type="InterPro" id="IPR007138">
    <property type="entry name" value="ABM_dom"/>
</dbReference>
<reference evidence="2" key="1">
    <citation type="submission" date="2024-05" db="EMBL/GenBank/DDBJ databases">
        <title>Genome Sequences of Four Agar- Degrading Marine Bacteria.</title>
        <authorList>
            <person name="Phillips E.K."/>
            <person name="Shaffer J.C."/>
            <person name="Henson M.W."/>
            <person name="Temperton B."/>
            <person name="Thrash C.J."/>
            <person name="Martin M.O."/>
        </authorList>
    </citation>
    <scope>NUCLEOTIDE SEQUENCE</scope>
    <source>
        <strain evidence="2">EKP203</strain>
    </source>
</reference>
<proteinExistence type="predicted"/>
<protein>
    <submittedName>
        <fullName evidence="2">Antibiotic biosynthesis monooxygenase</fullName>
    </submittedName>
</protein>
<comment type="caution">
    <text evidence="2">The sequence shown here is derived from an EMBL/GenBank/DDBJ whole genome shotgun (WGS) entry which is preliminary data.</text>
</comment>
<name>A0ABT7Y5R0_9VIBR</name>